<proteinExistence type="predicted"/>
<feature type="domain" description="GRIP" evidence="7">
    <location>
        <begin position="1145"/>
        <end position="1195"/>
    </location>
</feature>
<dbReference type="SMART" id="SM00755">
    <property type="entry name" value="Grip"/>
    <property type="match status" value="1"/>
</dbReference>
<comment type="subcellular location">
    <subcellularLocation>
        <location evidence="1">Cytoplasm</location>
    </subcellularLocation>
</comment>
<dbReference type="PANTHER" id="PTHR18902">
    <property type="entry name" value="NUCLEAR MITOTIC APPARATUS PROTEIN 1-RELATED"/>
    <property type="match status" value="1"/>
</dbReference>
<accession>E4X6N7</accession>
<dbReference type="InterPro" id="IPR000237">
    <property type="entry name" value="GRIP_dom"/>
</dbReference>
<evidence type="ECO:0000256" key="6">
    <source>
        <dbReference type="SAM" id="MobiDB-lite"/>
    </source>
</evidence>
<feature type="coiled-coil region" evidence="5">
    <location>
        <begin position="1108"/>
        <end position="1142"/>
    </location>
</feature>
<protein>
    <recommendedName>
        <fullName evidence="7">GRIP domain-containing protein</fullName>
    </recommendedName>
</protein>
<name>E4X6N7_OIKDI</name>
<evidence type="ECO:0000256" key="5">
    <source>
        <dbReference type="SAM" id="Coils"/>
    </source>
</evidence>
<dbReference type="InParanoid" id="E4X6N7"/>
<feature type="coiled-coil region" evidence="5">
    <location>
        <begin position="29"/>
        <end position="151"/>
    </location>
</feature>
<dbReference type="Gene3D" id="1.10.287.1490">
    <property type="match status" value="1"/>
</dbReference>
<dbReference type="PANTHER" id="PTHR18902:SF25">
    <property type="entry name" value="GRIP AND COILED-COIL DOMAIN-CONTAINING PROTEIN 2"/>
    <property type="match status" value="1"/>
</dbReference>
<evidence type="ECO:0000313" key="9">
    <source>
        <dbReference type="Proteomes" id="UP000001307"/>
    </source>
</evidence>
<feature type="compositionally biased region" description="Low complexity" evidence="6">
    <location>
        <begin position="567"/>
        <end position="578"/>
    </location>
</feature>
<dbReference type="FunCoup" id="E4X6N7">
    <property type="interactions" value="33"/>
</dbReference>
<keyword evidence="2" id="KW-0963">Cytoplasm</keyword>
<feature type="region of interest" description="Disordered" evidence="6">
    <location>
        <begin position="546"/>
        <end position="582"/>
    </location>
</feature>
<feature type="coiled-coil region" evidence="5">
    <location>
        <begin position="238"/>
        <end position="380"/>
    </location>
</feature>
<feature type="compositionally biased region" description="Basic and acidic residues" evidence="6">
    <location>
        <begin position="546"/>
        <end position="566"/>
    </location>
</feature>
<dbReference type="InterPro" id="IPR032023">
    <property type="entry name" value="GCC2_Rab_bind"/>
</dbReference>
<dbReference type="InterPro" id="IPR051841">
    <property type="entry name" value="MT-Golgi_org_protein"/>
</dbReference>
<evidence type="ECO:0000256" key="2">
    <source>
        <dbReference type="ARBA" id="ARBA00022490"/>
    </source>
</evidence>
<feature type="compositionally biased region" description="Basic and acidic residues" evidence="6">
    <location>
        <begin position="1028"/>
        <end position="1067"/>
    </location>
</feature>
<dbReference type="Pfam" id="PF16704">
    <property type="entry name" value="Rab_bind"/>
    <property type="match status" value="1"/>
</dbReference>
<dbReference type="AlphaFoldDB" id="E4X6N7"/>
<keyword evidence="4 5" id="KW-0175">Coiled coil</keyword>
<dbReference type="EMBL" id="FN653027">
    <property type="protein sequence ID" value="CBY08027.1"/>
    <property type="molecule type" value="Genomic_DNA"/>
</dbReference>
<evidence type="ECO:0000259" key="7">
    <source>
        <dbReference type="PROSITE" id="PS50913"/>
    </source>
</evidence>
<reference evidence="8" key="1">
    <citation type="journal article" date="2010" name="Science">
        <title>Plasticity of animal genome architecture unmasked by rapid evolution of a pelagic tunicate.</title>
        <authorList>
            <person name="Denoeud F."/>
            <person name="Henriet S."/>
            <person name="Mungpakdee S."/>
            <person name="Aury J.M."/>
            <person name="Da Silva C."/>
            <person name="Brinkmann H."/>
            <person name="Mikhaleva J."/>
            <person name="Olsen L.C."/>
            <person name="Jubin C."/>
            <person name="Canestro C."/>
            <person name="Bouquet J.M."/>
            <person name="Danks G."/>
            <person name="Poulain J."/>
            <person name="Campsteijn C."/>
            <person name="Adamski M."/>
            <person name="Cross I."/>
            <person name="Yadetie F."/>
            <person name="Muffato M."/>
            <person name="Louis A."/>
            <person name="Butcher S."/>
            <person name="Tsagkogeorga G."/>
            <person name="Konrad A."/>
            <person name="Singh S."/>
            <person name="Jensen M.F."/>
            <person name="Cong E.H."/>
            <person name="Eikeseth-Otteraa H."/>
            <person name="Noel B."/>
            <person name="Anthouard V."/>
            <person name="Porcel B.M."/>
            <person name="Kachouri-Lafond R."/>
            <person name="Nishino A."/>
            <person name="Ugolini M."/>
            <person name="Chourrout P."/>
            <person name="Nishida H."/>
            <person name="Aasland R."/>
            <person name="Huzurbazar S."/>
            <person name="Westhof E."/>
            <person name="Delsuc F."/>
            <person name="Lehrach H."/>
            <person name="Reinhardt R."/>
            <person name="Weissenbach J."/>
            <person name="Roy S.W."/>
            <person name="Artiguenave F."/>
            <person name="Postlethwait J.H."/>
            <person name="Manak J.R."/>
            <person name="Thompson E.M."/>
            <person name="Jaillon O."/>
            <person name="Du Pasquier L."/>
            <person name="Boudinot P."/>
            <person name="Liberles D.A."/>
            <person name="Volff J.N."/>
            <person name="Philippe H."/>
            <person name="Lenhard B."/>
            <person name="Roest Crollius H."/>
            <person name="Wincker P."/>
            <person name="Chourrout D."/>
        </authorList>
    </citation>
    <scope>NUCLEOTIDE SEQUENCE [LARGE SCALE GENOMIC DNA]</scope>
</reference>
<keyword evidence="3" id="KW-0597">Phosphoprotein</keyword>
<evidence type="ECO:0000256" key="1">
    <source>
        <dbReference type="ARBA" id="ARBA00004496"/>
    </source>
</evidence>
<keyword evidence="9" id="KW-1185">Reference proteome</keyword>
<feature type="coiled-coil region" evidence="5">
    <location>
        <begin position="709"/>
        <end position="792"/>
    </location>
</feature>
<evidence type="ECO:0000313" key="8">
    <source>
        <dbReference type="EMBL" id="CBY08027.1"/>
    </source>
</evidence>
<gene>
    <name evidence="8" type="ORF">GSOID_T00003395001</name>
</gene>
<dbReference type="Pfam" id="PF01465">
    <property type="entry name" value="GRIP"/>
    <property type="match status" value="1"/>
</dbReference>
<dbReference type="OrthoDB" id="1926336at2759"/>
<dbReference type="Gene3D" id="1.10.220.60">
    <property type="entry name" value="GRIP domain"/>
    <property type="match status" value="1"/>
</dbReference>
<dbReference type="PROSITE" id="PS50913">
    <property type="entry name" value="GRIP"/>
    <property type="match status" value="1"/>
</dbReference>
<dbReference type="GO" id="GO:0005737">
    <property type="term" value="C:cytoplasm"/>
    <property type="evidence" value="ECO:0007669"/>
    <property type="project" value="UniProtKB-SubCell"/>
</dbReference>
<sequence length="1217" mass="140325">MASPGMQSKIDTLPLEDLRAFSRKQMSMLKQLKLKMDSVNKEKVSVQDKLNESVSLQKRTDEEIQCLKHKAQTLEDSLRESSLNSKQSEQMEFEYEELKLKFEEQNEKMDKFRDMFKERLDTAMEEKEQLRGELQDLIDSKDSRIAELESDLFNEDKENSFTELEEECTKLHGIVKDMTEEKEQLQSKLNELSSVEDANTELKSQISALENSQFSENEHRQDDMDKVLLENETPKEKIATFRAEIQNSEEDLRCAQENIISLEKALTDIKSRADNSVDAINALKISEDRSSELESRIASLTSELKDAQSELEEEKSSTLSISAEMDRLRAEKVEKTTKLENDESRLTELIQKNKELGEEINRAENKNSAFEAKIRELETSRVAERTNFDEKERAFSSEISELKSLVDSQLKMIESSQSCSNNEYRENFESQIRDLEANGAAERTSFHEKELALSSEISELKSQLRTLSSSQLSGDNKISADQNEKITDLESLLQRSAEELAFLKEKIVRFDELEKTEKKATELQETNKKLKQLALKNKKELEEMKKKLSAEKVSREDAIKKLKESSSKASSATSSFQAENDRLQDEVDRLEAQVQSLNNHLAEIQEENSRNVEAIYAKETISRELERLTQKLKEKEARLDEALEREVQLDAQIVQEKRARHEEKNILVERLTKAEKACEIEKTKRALSAKELEDTKEDFKTQRLINMEMKDYERSVNELKKAVESATEEAESFKKDNQQLTDLLDQVRLRADAAEEALESAEERVEKYRSTIEASNQELSELREKEMHTRTEVMQSSSTTEQLRGQLEDIKLQISTKDAEVDDLRFKNDQSEKKLAREKSALEATINEKCEELSRLNTDHDNLTKEFEQYKVRVHSVLKQQRQTSSDPAQLEQAKQALIAAHEQIKRLNAQQQESKSQSEIVRLEVDKWRHLAETTQTQLKDLENSFSDKEKLLIDRANRTEAELLEAKTKALTLDSEITRIEEEHKKAIDDAQLKERNEYGLKLSLAERRAAQAESELFKLRQSTKAQEESDFERRNSLAVDRSPKIDPLRTERSDPIGAERDDDRSDVISLEQIIGAPYSMSQRSESIRQHESKQNDQIKKLILKVEHANSLLAESEATNSRLEDQSSILKTEIRRLEKNQERESNIHNLEYLKNIILKFMTVAPGSERTGLIPVLDTMLQLEPSEKEKLVELAGLEAEANQASWGSYLPRWGGL</sequence>
<organism evidence="8">
    <name type="scientific">Oikopleura dioica</name>
    <name type="common">Tunicate</name>
    <dbReference type="NCBI Taxonomy" id="34765"/>
    <lineage>
        <taxon>Eukaryota</taxon>
        <taxon>Metazoa</taxon>
        <taxon>Chordata</taxon>
        <taxon>Tunicata</taxon>
        <taxon>Appendicularia</taxon>
        <taxon>Copelata</taxon>
        <taxon>Oikopleuridae</taxon>
        <taxon>Oikopleura</taxon>
    </lineage>
</organism>
<evidence type="ECO:0000256" key="3">
    <source>
        <dbReference type="ARBA" id="ARBA00022553"/>
    </source>
</evidence>
<evidence type="ECO:0000256" key="4">
    <source>
        <dbReference type="ARBA" id="ARBA00023054"/>
    </source>
</evidence>
<dbReference type="Proteomes" id="UP000001307">
    <property type="component" value="Unassembled WGS sequence"/>
</dbReference>
<feature type="coiled-coil region" evidence="5">
    <location>
        <begin position="175"/>
        <end position="212"/>
    </location>
</feature>
<feature type="region of interest" description="Disordered" evidence="6">
    <location>
        <begin position="1021"/>
        <end position="1067"/>
    </location>
</feature>